<proteinExistence type="predicted"/>
<dbReference type="EMBL" id="CM042044">
    <property type="protein sequence ID" value="KAI3687329.1"/>
    <property type="molecule type" value="Genomic_DNA"/>
</dbReference>
<reference evidence="2" key="1">
    <citation type="journal article" date="2022" name="Mol. Ecol. Resour.">
        <title>The genomes of chicory, endive, great burdock and yacon provide insights into Asteraceae palaeo-polyploidization history and plant inulin production.</title>
        <authorList>
            <person name="Fan W."/>
            <person name="Wang S."/>
            <person name="Wang H."/>
            <person name="Wang A."/>
            <person name="Jiang F."/>
            <person name="Liu H."/>
            <person name="Zhao H."/>
            <person name="Xu D."/>
            <person name="Zhang Y."/>
        </authorList>
    </citation>
    <scope>NUCLEOTIDE SEQUENCE [LARGE SCALE GENOMIC DNA]</scope>
    <source>
        <strain evidence="2">cv. Yunnan</strain>
    </source>
</reference>
<protein>
    <submittedName>
        <fullName evidence="1">Uncharacterized protein</fullName>
    </submittedName>
</protein>
<sequence>MYPQHQPVRNAHQIKVDLLKPPHHRRPWTLTASATLKLAGISATFCFFLPSIALRLFPTINKLQIIFPNLHPQFSNFSSSLAFFIPSVVVDLKQ</sequence>
<accession>A0ACB8YNK5</accession>
<evidence type="ECO:0000313" key="2">
    <source>
        <dbReference type="Proteomes" id="UP001056120"/>
    </source>
</evidence>
<dbReference type="Proteomes" id="UP001056120">
    <property type="component" value="Linkage Group LG27"/>
</dbReference>
<comment type="caution">
    <text evidence="1">The sequence shown here is derived from an EMBL/GenBank/DDBJ whole genome shotgun (WGS) entry which is preliminary data.</text>
</comment>
<name>A0ACB8YNK5_9ASTR</name>
<keyword evidence="2" id="KW-1185">Reference proteome</keyword>
<organism evidence="1 2">
    <name type="scientific">Smallanthus sonchifolius</name>
    <dbReference type="NCBI Taxonomy" id="185202"/>
    <lineage>
        <taxon>Eukaryota</taxon>
        <taxon>Viridiplantae</taxon>
        <taxon>Streptophyta</taxon>
        <taxon>Embryophyta</taxon>
        <taxon>Tracheophyta</taxon>
        <taxon>Spermatophyta</taxon>
        <taxon>Magnoliopsida</taxon>
        <taxon>eudicotyledons</taxon>
        <taxon>Gunneridae</taxon>
        <taxon>Pentapetalae</taxon>
        <taxon>asterids</taxon>
        <taxon>campanulids</taxon>
        <taxon>Asterales</taxon>
        <taxon>Asteraceae</taxon>
        <taxon>Asteroideae</taxon>
        <taxon>Heliantheae alliance</taxon>
        <taxon>Millerieae</taxon>
        <taxon>Smallanthus</taxon>
    </lineage>
</organism>
<evidence type="ECO:0000313" key="1">
    <source>
        <dbReference type="EMBL" id="KAI3687329.1"/>
    </source>
</evidence>
<reference evidence="1 2" key="2">
    <citation type="journal article" date="2022" name="Mol. Ecol. Resour.">
        <title>The genomes of chicory, endive, great burdock and yacon provide insights into Asteraceae paleo-polyploidization history and plant inulin production.</title>
        <authorList>
            <person name="Fan W."/>
            <person name="Wang S."/>
            <person name="Wang H."/>
            <person name="Wang A."/>
            <person name="Jiang F."/>
            <person name="Liu H."/>
            <person name="Zhao H."/>
            <person name="Xu D."/>
            <person name="Zhang Y."/>
        </authorList>
    </citation>
    <scope>NUCLEOTIDE SEQUENCE [LARGE SCALE GENOMIC DNA]</scope>
    <source>
        <strain evidence="2">cv. Yunnan</strain>
        <tissue evidence="1">Leaves</tissue>
    </source>
</reference>
<gene>
    <name evidence="1" type="ORF">L1987_81024</name>
</gene>